<evidence type="ECO:0000259" key="6">
    <source>
        <dbReference type="PROSITE" id="PS50850"/>
    </source>
</evidence>
<feature type="transmembrane region" description="Helical" evidence="5">
    <location>
        <begin position="76"/>
        <end position="94"/>
    </location>
</feature>
<keyword evidence="4 5" id="KW-0472">Membrane</keyword>
<dbReference type="PANTHER" id="PTHR23527">
    <property type="entry name" value="BLL3282 PROTEIN"/>
    <property type="match status" value="1"/>
</dbReference>
<keyword evidence="2 5" id="KW-0812">Transmembrane</keyword>
<feature type="transmembrane region" description="Helical" evidence="5">
    <location>
        <begin position="100"/>
        <end position="121"/>
    </location>
</feature>
<feature type="transmembrane region" description="Helical" evidence="5">
    <location>
        <begin position="142"/>
        <end position="159"/>
    </location>
</feature>
<evidence type="ECO:0000313" key="8">
    <source>
        <dbReference type="Proteomes" id="UP000306985"/>
    </source>
</evidence>
<dbReference type="InterPro" id="IPR011701">
    <property type="entry name" value="MFS"/>
</dbReference>
<dbReference type="Proteomes" id="UP000306985">
    <property type="component" value="Unassembled WGS sequence"/>
</dbReference>
<dbReference type="InterPro" id="IPR052952">
    <property type="entry name" value="MFS-Transporter"/>
</dbReference>
<dbReference type="OrthoDB" id="8628659at2"/>
<dbReference type="PROSITE" id="PS50850">
    <property type="entry name" value="MFS"/>
    <property type="match status" value="1"/>
</dbReference>
<gene>
    <name evidence="7" type="ORF">FDO65_05885</name>
</gene>
<feature type="domain" description="Major facilitator superfamily (MFS) profile" evidence="6">
    <location>
        <begin position="7"/>
        <end position="390"/>
    </location>
</feature>
<evidence type="ECO:0000256" key="3">
    <source>
        <dbReference type="ARBA" id="ARBA00022989"/>
    </source>
</evidence>
<evidence type="ECO:0000313" key="7">
    <source>
        <dbReference type="EMBL" id="TKV61160.1"/>
    </source>
</evidence>
<dbReference type="PANTHER" id="PTHR23527:SF1">
    <property type="entry name" value="BLL3282 PROTEIN"/>
    <property type="match status" value="1"/>
</dbReference>
<keyword evidence="8" id="KW-1185">Reference proteome</keyword>
<sequence>MSASSRRWIVLAVGVFAQTAACAFVYGVPFLVPTLRDQLGLSLAGAGGYVAAPTIGLLVTLIAWGAAADRYGERRVLVTGLVITALSLGLLAITQPGGHGAVLVLLGAGGAAAASVFAASGRMIMGWFPRAERGLAMGIRQTATPLGVAVAGLALPGLAQRTGAIAALLLPAGLCLLAAVAVLVAVRDPARPARSEVASAGSPYRQPVLWRVHAASALLVVPQFAFSAFGAEYLVRQQGWGVAAAGAFLAAVQIAGALSRIGAGIWSDRVGSRLRPMRLLAIAATTVVLAFALGDVIVPWLAVAALVVGGIVTVADNGLAFTAVAEIAGPFWAGRALGIQNTGQNVAASLTPIALGALIGMAGYAAGFVVAAAAPLMAVAVTPVRGERAPTW</sequence>
<keyword evidence="3 5" id="KW-1133">Transmembrane helix</keyword>
<feature type="transmembrane region" description="Helical" evidence="5">
    <location>
        <begin position="238"/>
        <end position="258"/>
    </location>
</feature>
<evidence type="ECO:0000256" key="2">
    <source>
        <dbReference type="ARBA" id="ARBA00022692"/>
    </source>
</evidence>
<dbReference type="Pfam" id="PF07690">
    <property type="entry name" value="MFS_1"/>
    <property type="match status" value="1"/>
</dbReference>
<evidence type="ECO:0000256" key="5">
    <source>
        <dbReference type="SAM" id="Phobius"/>
    </source>
</evidence>
<dbReference type="InterPro" id="IPR020846">
    <property type="entry name" value="MFS_dom"/>
</dbReference>
<dbReference type="AlphaFoldDB" id="A0A4U6QKV6"/>
<reference evidence="7 8" key="1">
    <citation type="submission" date="2019-05" db="EMBL/GenBank/DDBJ databases">
        <title>Nakamurella sp. N5BH11, whole genome shotgun sequence.</title>
        <authorList>
            <person name="Tuo L."/>
        </authorList>
    </citation>
    <scope>NUCLEOTIDE SEQUENCE [LARGE SCALE GENOMIC DNA]</scope>
    <source>
        <strain evidence="7 8">N5BH11</strain>
    </source>
</reference>
<dbReference type="GO" id="GO:0022857">
    <property type="term" value="F:transmembrane transporter activity"/>
    <property type="evidence" value="ECO:0007669"/>
    <property type="project" value="InterPro"/>
</dbReference>
<dbReference type="GO" id="GO:0005886">
    <property type="term" value="C:plasma membrane"/>
    <property type="evidence" value="ECO:0007669"/>
    <property type="project" value="UniProtKB-SubCell"/>
</dbReference>
<dbReference type="RefSeq" id="WP_137448464.1">
    <property type="nucleotide sequence ID" value="NZ_SZZH01000001.1"/>
</dbReference>
<dbReference type="EMBL" id="SZZH01000001">
    <property type="protein sequence ID" value="TKV61160.1"/>
    <property type="molecule type" value="Genomic_DNA"/>
</dbReference>
<feature type="transmembrane region" description="Helical" evidence="5">
    <location>
        <begin position="39"/>
        <end position="64"/>
    </location>
</feature>
<protein>
    <submittedName>
        <fullName evidence="7">MFS transporter</fullName>
    </submittedName>
</protein>
<feature type="transmembrane region" description="Helical" evidence="5">
    <location>
        <begin position="353"/>
        <end position="381"/>
    </location>
</feature>
<evidence type="ECO:0000256" key="1">
    <source>
        <dbReference type="ARBA" id="ARBA00004651"/>
    </source>
</evidence>
<organism evidence="7 8">
    <name type="scientific">Nakamurella flava</name>
    <dbReference type="NCBI Taxonomy" id="2576308"/>
    <lineage>
        <taxon>Bacteria</taxon>
        <taxon>Bacillati</taxon>
        <taxon>Actinomycetota</taxon>
        <taxon>Actinomycetes</taxon>
        <taxon>Nakamurellales</taxon>
        <taxon>Nakamurellaceae</taxon>
        <taxon>Nakamurella</taxon>
    </lineage>
</organism>
<proteinExistence type="predicted"/>
<feature type="transmembrane region" description="Helical" evidence="5">
    <location>
        <begin position="165"/>
        <end position="187"/>
    </location>
</feature>
<dbReference type="InterPro" id="IPR036259">
    <property type="entry name" value="MFS_trans_sf"/>
</dbReference>
<dbReference type="SUPFAM" id="SSF103473">
    <property type="entry name" value="MFS general substrate transporter"/>
    <property type="match status" value="1"/>
</dbReference>
<feature type="transmembrane region" description="Helical" evidence="5">
    <location>
        <begin position="279"/>
        <end position="312"/>
    </location>
</feature>
<accession>A0A4U6QKV6</accession>
<evidence type="ECO:0000256" key="4">
    <source>
        <dbReference type="ARBA" id="ARBA00023136"/>
    </source>
</evidence>
<feature type="transmembrane region" description="Helical" evidence="5">
    <location>
        <begin position="208"/>
        <end position="226"/>
    </location>
</feature>
<comment type="caution">
    <text evidence="7">The sequence shown here is derived from an EMBL/GenBank/DDBJ whole genome shotgun (WGS) entry which is preliminary data.</text>
</comment>
<comment type="subcellular location">
    <subcellularLocation>
        <location evidence="1">Cell membrane</location>
        <topology evidence="1">Multi-pass membrane protein</topology>
    </subcellularLocation>
</comment>
<name>A0A4U6QKV6_9ACTN</name>
<dbReference type="Gene3D" id="1.20.1250.20">
    <property type="entry name" value="MFS general substrate transporter like domains"/>
    <property type="match status" value="2"/>
</dbReference>